<reference evidence="2 3" key="1">
    <citation type="submission" date="2015-11" db="EMBL/GenBank/DDBJ databases">
        <title>Whole-Genome Sequence of Candidatus Oderbacter manganicum from the National Park Lower Oder Valley, Germany.</title>
        <authorList>
            <person name="Braun B."/>
            <person name="Liere K."/>
            <person name="Szewzyk U."/>
        </authorList>
    </citation>
    <scope>NUCLEOTIDE SEQUENCE [LARGE SCALE GENOMIC DNA]</scope>
    <source>
        <strain evidence="2 3">OTSz_A_272</strain>
    </source>
</reference>
<protein>
    <recommendedName>
        <fullName evidence="4">DUF2336 domain-containing protein</fullName>
    </recommendedName>
</protein>
<evidence type="ECO:0000313" key="2">
    <source>
        <dbReference type="EMBL" id="ANP44919.1"/>
    </source>
</evidence>
<dbReference type="Pfam" id="PF10098">
    <property type="entry name" value="DUF2336"/>
    <property type="match status" value="1"/>
</dbReference>
<gene>
    <name evidence="2" type="ORF">ATE48_02755</name>
</gene>
<dbReference type="STRING" id="1759059.ATE48_02755"/>
<dbReference type="InterPro" id="IPR019285">
    <property type="entry name" value="DUF2336"/>
</dbReference>
<name>A0A1B1AED7_9PROT</name>
<evidence type="ECO:0008006" key="4">
    <source>
        <dbReference type="Google" id="ProtNLM"/>
    </source>
</evidence>
<evidence type="ECO:0000256" key="1">
    <source>
        <dbReference type="SAM" id="MobiDB-lite"/>
    </source>
</evidence>
<proteinExistence type="predicted"/>
<organism evidence="2 3">
    <name type="scientific">Candidatus Viadribacter manganicus</name>
    <dbReference type="NCBI Taxonomy" id="1759059"/>
    <lineage>
        <taxon>Bacteria</taxon>
        <taxon>Pseudomonadati</taxon>
        <taxon>Pseudomonadota</taxon>
        <taxon>Alphaproteobacteria</taxon>
        <taxon>Hyphomonadales</taxon>
        <taxon>Hyphomonadaceae</taxon>
        <taxon>Candidatus Viadribacter</taxon>
    </lineage>
</organism>
<keyword evidence="3" id="KW-1185">Reference proteome</keyword>
<dbReference type="KEGG" id="cbot:ATE48_02755"/>
<dbReference type="AlphaFoldDB" id="A0A1B1AED7"/>
<dbReference type="InParanoid" id="A0A1B1AED7"/>
<feature type="region of interest" description="Disordered" evidence="1">
    <location>
        <begin position="1"/>
        <end position="22"/>
    </location>
</feature>
<dbReference type="OrthoDB" id="7179503at2"/>
<accession>A0A1B1AED7</accession>
<evidence type="ECO:0000313" key="3">
    <source>
        <dbReference type="Proteomes" id="UP000092498"/>
    </source>
</evidence>
<dbReference type="EMBL" id="CP013244">
    <property type="protein sequence ID" value="ANP44919.1"/>
    <property type="molecule type" value="Genomic_DNA"/>
</dbReference>
<sequence length="406" mass="44344">MALPNQPRAEFSDPPPPLELTEPHAPKARLALVQRLCEIVSWPETRLPAYERQLAADILVGLLRTTNVDLRRRCAHGLIRVQDAPKALLRYLARDEISVAGDLLENGVGFDDSDLIATVRAGTSSHWLAIAKRRGLGEPITDALLQTGDAVTIEAVLRNQTARLSTQGVDIVVAKSRQAPALPALLVPRTELRPTQALVLFWWAAHQPRLQILRRFAVDRQVLIQELGEVFKLAAAEGWADADTRKTLQVIERRQRNRAAAAQSPYKSLEGALAAAEGGLERGLIHEIAHLAGVKPTTAAQVFADAGGEAIGVFCKAVGLKRPLMIGLWKALRRPGGDPDSPDNPLGRAVYVFDTLATAKAQTVLRYWNWSFTADAAGIEHQTYGNEVLELSLARRNAALLFSRNG</sequence>
<dbReference type="Proteomes" id="UP000092498">
    <property type="component" value="Chromosome"/>
</dbReference>